<evidence type="ECO:0000256" key="7">
    <source>
        <dbReference type="SAM" id="MobiDB-lite"/>
    </source>
</evidence>
<gene>
    <name evidence="8" type="ORF">BZG36_01644</name>
</gene>
<dbReference type="InterPro" id="IPR001040">
    <property type="entry name" value="TIF_eIF_4E"/>
</dbReference>
<keyword evidence="2 6" id="KW-0396">Initiation factor</keyword>
<evidence type="ECO:0000313" key="8">
    <source>
        <dbReference type="EMBL" id="OZJ05458.1"/>
    </source>
</evidence>
<evidence type="ECO:0000256" key="4">
    <source>
        <dbReference type="ARBA" id="ARBA00022884"/>
    </source>
</evidence>
<dbReference type="Pfam" id="PF01652">
    <property type="entry name" value="IF4E"/>
    <property type="match status" value="1"/>
</dbReference>
<name>A0A261Y4F4_9FUNG</name>
<feature type="region of interest" description="Disordered" evidence="7">
    <location>
        <begin position="1"/>
        <end position="53"/>
    </location>
</feature>
<evidence type="ECO:0000256" key="6">
    <source>
        <dbReference type="RuleBase" id="RU004374"/>
    </source>
</evidence>
<reference evidence="8 9" key="1">
    <citation type="journal article" date="2017" name="Mycologia">
        <title>Bifiguratus adelaidae, gen. et sp. nov., a new member of Mucoromycotina in endophytic and soil-dwelling habitats.</title>
        <authorList>
            <person name="Torres-Cruz T.J."/>
            <person name="Billingsley Tobias T.L."/>
            <person name="Almatruk M."/>
            <person name="Hesse C."/>
            <person name="Kuske C.R."/>
            <person name="Desiro A."/>
            <person name="Benucci G.M."/>
            <person name="Bonito G."/>
            <person name="Stajich J.E."/>
            <person name="Dunlap C."/>
            <person name="Arnold A.E."/>
            <person name="Porras-Alfaro A."/>
        </authorList>
    </citation>
    <scope>NUCLEOTIDE SEQUENCE [LARGE SCALE GENOMIC DNA]</scope>
    <source>
        <strain evidence="8 9">AZ0501</strain>
    </source>
</reference>
<keyword evidence="9" id="KW-1185">Reference proteome</keyword>
<dbReference type="AlphaFoldDB" id="A0A261Y4F4"/>
<organism evidence="8 9">
    <name type="scientific">Bifiguratus adelaidae</name>
    <dbReference type="NCBI Taxonomy" id="1938954"/>
    <lineage>
        <taxon>Eukaryota</taxon>
        <taxon>Fungi</taxon>
        <taxon>Fungi incertae sedis</taxon>
        <taxon>Mucoromycota</taxon>
        <taxon>Mucoromycotina</taxon>
        <taxon>Endogonomycetes</taxon>
        <taxon>Endogonales</taxon>
        <taxon>Endogonales incertae sedis</taxon>
        <taxon>Bifiguratus</taxon>
    </lineage>
</organism>
<comment type="similarity">
    <text evidence="1 6">Belongs to the eukaryotic initiation factor 4E family.</text>
</comment>
<feature type="compositionally biased region" description="Polar residues" evidence="7">
    <location>
        <begin position="13"/>
        <end position="53"/>
    </location>
</feature>
<proteinExistence type="inferred from homology"/>
<keyword evidence="4 6" id="KW-0694">RNA-binding</keyword>
<dbReference type="EMBL" id="MVBO01000015">
    <property type="protein sequence ID" value="OZJ05458.1"/>
    <property type="molecule type" value="Genomic_DNA"/>
</dbReference>
<dbReference type="PANTHER" id="PTHR11960">
    <property type="entry name" value="EUKARYOTIC TRANSLATION INITIATION FACTOR 4E RELATED"/>
    <property type="match status" value="1"/>
</dbReference>
<dbReference type="PANTHER" id="PTHR11960:SF8">
    <property type="entry name" value="EUKARYOTIC TRANSLATION INITIATION FACTOR 4E1-RELATED"/>
    <property type="match status" value="1"/>
</dbReference>
<keyword evidence="3" id="KW-0810">Translation regulation</keyword>
<evidence type="ECO:0000256" key="3">
    <source>
        <dbReference type="ARBA" id="ARBA00022845"/>
    </source>
</evidence>
<dbReference type="GO" id="GO:0000340">
    <property type="term" value="F:RNA 7-methylguanosine cap binding"/>
    <property type="evidence" value="ECO:0007669"/>
    <property type="project" value="TreeGrafter"/>
</dbReference>
<dbReference type="GO" id="GO:0006417">
    <property type="term" value="P:regulation of translation"/>
    <property type="evidence" value="ECO:0007669"/>
    <property type="project" value="UniProtKB-KW"/>
</dbReference>
<evidence type="ECO:0008006" key="10">
    <source>
        <dbReference type="Google" id="ProtNLM"/>
    </source>
</evidence>
<keyword evidence="5 6" id="KW-0648">Protein biosynthesis</keyword>
<evidence type="ECO:0000256" key="5">
    <source>
        <dbReference type="ARBA" id="ARBA00022917"/>
    </source>
</evidence>
<evidence type="ECO:0000313" key="9">
    <source>
        <dbReference type="Proteomes" id="UP000242875"/>
    </source>
</evidence>
<dbReference type="GO" id="GO:0016281">
    <property type="term" value="C:eukaryotic translation initiation factor 4F complex"/>
    <property type="evidence" value="ECO:0007669"/>
    <property type="project" value="TreeGrafter"/>
</dbReference>
<dbReference type="SUPFAM" id="SSF55418">
    <property type="entry name" value="eIF4e-like"/>
    <property type="match status" value="1"/>
</dbReference>
<comment type="caution">
    <text evidence="8">The sequence shown here is derived from an EMBL/GenBank/DDBJ whole genome shotgun (WGS) entry which is preliminary data.</text>
</comment>
<protein>
    <recommendedName>
        <fullName evidence="10">Eukaryotic translation initiation factor 4E</fullName>
    </recommendedName>
</protein>
<dbReference type="GO" id="GO:0003743">
    <property type="term" value="F:translation initiation factor activity"/>
    <property type="evidence" value="ECO:0007669"/>
    <property type="project" value="UniProtKB-KW"/>
</dbReference>
<dbReference type="OrthoDB" id="590761at2759"/>
<accession>A0A261Y4F4</accession>
<evidence type="ECO:0000256" key="2">
    <source>
        <dbReference type="ARBA" id="ARBA00022540"/>
    </source>
</evidence>
<dbReference type="Gene3D" id="3.30.760.10">
    <property type="entry name" value="RNA Cap, Translation Initiation Factor Eif4e"/>
    <property type="match status" value="1"/>
</dbReference>
<evidence type="ECO:0000256" key="1">
    <source>
        <dbReference type="ARBA" id="ARBA00009860"/>
    </source>
</evidence>
<sequence>MAEQEATNGVAEQVQSAPIESTPFTTTEDGSTKPENTSADTQENGSNANGNDAITTVFQDPVNYNVIHPLQNQWTLWFDNPGKKANAQSWSQNLKELITFNSVEEFWGVYNNVVKVSDLAISSNYHLFKKGVRPEWEDPENTNGGKWVIQFPRGKTGEEINNIWLYTVLACIGEAFPYEDEICGAVVSVRKIFYRISLWTKTCDDREKCEAVGRQLKQALGIPPHLNLEFTPHSDAAVKSAPKEKLVV</sequence>
<dbReference type="InterPro" id="IPR023398">
    <property type="entry name" value="TIF_eIF4e-like"/>
</dbReference>
<dbReference type="Proteomes" id="UP000242875">
    <property type="component" value="Unassembled WGS sequence"/>
</dbReference>